<dbReference type="AlphaFoldDB" id="A0AAW0AEP3"/>
<accession>A0AAW0AEP3</accession>
<feature type="compositionally biased region" description="Polar residues" evidence="1">
    <location>
        <begin position="204"/>
        <end position="215"/>
    </location>
</feature>
<name>A0AAW0AEP3_9AGAR</name>
<feature type="region of interest" description="Disordered" evidence="1">
    <location>
        <begin position="157"/>
        <end position="230"/>
    </location>
</feature>
<dbReference type="EMBL" id="JAWWNJ010000071">
    <property type="protein sequence ID" value="KAK7007406.1"/>
    <property type="molecule type" value="Genomic_DNA"/>
</dbReference>
<feature type="region of interest" description="Disordered" evidence="1">
    <location>
        <begin position="1"/>
        <end position="20"/>
    </location>
</feature>
<feature type="region of interest" description="Disordered" evidence="1">
    <location>
        <begin position="71"/>
        <end position="108"/>
    </location>
</feature>
<comment type="caution">
    <text evidence="2">The sequence shown here is derived from an EMBL/GenBank/DDBJ whole genome shotgun (WGS) entry which is preliminary data.</text>
</comment>
<feature type="compositionally biased region" description="Low complexity" evidence="1">
    <location>
        <begin position="349"/>
        <end position="359"/>
    </location>
</feature>
<dbReference type="Proteomes" id="UP001362999">
    <property type="component" value="Unassembled WGS sequence"/>
</dbReference>
<keyword evidence="3" id="KW-1185">Reference proteome</keyword>
<feature type="compositionally biased region" description="Low complexity" evidence="1">
    <location>
        <begin position="257"/>
        <end position="275"/>
    </location>
</feature>
<feature type="compositionally biased region" description="Basic and acidic residues" evidence="1">
    <location>
        <begin position="188"/>
        <end position="198"/>
    </location>
</feature>
<gene>
    <name evidence="2" type="ORF">R3P38DRAFT_3030292</name>
</gene>
<proteinExistence type="predicted"/>
<evidence type="ECO:0000313" key="3">
    <source>
        <dbReference type="Proteomes" id="UP001362999"/>
    </source>
</evidence>
<reference evidence="2 3" key="1">
    <citation type="journal article" date="2024" name="J Genomics">
        <title>Draft genome sequencing and assembly of Favolaschia claudopus CIRM-BRFM 2984 isolated from oak limbs.</title>
        <authorList>
            <person name="Navarro D."/>
            <person name="Drula E."/>
            <person name="Chaduli D."/>
            <person name="Cazenave R."/>
            <person name="Ahrendt S."/>
            <person name="Wang J."/>
            <person name="Lipzen A."/>
            <person name="Daum C."/>
            <person name="Barry K."/>
            <person name="Grigoriev I.V."/>
            <person name="Favel A."/>
            <person name="Rosso M.N."/>
            <person name="Martin F."/>
        </authorList>
    </citation>
    <scope>NUCLEOTIDE SEQUENCE [LARGE SCALE GENOMIC DNA]</scope>
    <source>
        <strain evidence="2 3">CIRM-BRFM 2984</strain>
    </source>
</reference>
<feature type="region of interest" description="Disordered" evidence="1">
    <location>
        <begin position="316"/>
        <end position="418"/>
    </location>
</feature>
<organism evidence="2 3">
    <name type="scientific">Favolaschia claudopus</name>
    <dbReference type="NCBI Taxonomy" id="2862362"/>
    <lineage>
        <taxon>Eukaryota</taxon>
        <taxon>Fungi</taxon>
        <taxon>Dikarya</taxon>
        <taxon>Basidiomycota</taxon>
        <taxon>Agaricomycotina</taxon>
        <taxon>Agaricomycetes</taxon>
        <taxon>Agaricomycetidae</taxon>
        <taxon>Agaricales</taxon>
        <taxon>Marasmiineae</taxon>
        <taxon>Mycenaceae</taxon>
        <taxon>Favolaschia</taxon>
    </lineage>
</organism>
<feature type="compositionally biased region" description="Polar residues" evidence="1">
    <location>
        <begin position="178"/>
        <end position="187"/>
    </location>
</feature>
<protein>
    <submittedName>
        <fullName evidence="2">Uncharacterized protein</fullName>
    </submittedName>
</protein>
<evidence type="ECO:0000256" key="1">
    <source>
        <dbReference type="SAM" id="MobiDB-lite"/>
    </source>
</evidence>
<feature type="region of interest" description="Disordered" evidence="1">
    <location>
        <begin position="246"/>
        <end position="304"/>
    </location>
</feature>
<evidence type="ECO:0000313" key="2">
    <source>
        <dbReference type="EMBL" id="KAK7007406.1"/>
    </source>
</evidence>
<sequence>MASWRARRPIQSSVQPHIKRRPIPPPCFGIPFTLVRLNWDSPELRTASCPQIFFLATPTFKSLHPTPLAFMSPKSKSNPHASSVPDSTSDSEEESQSTESPKSTFELMKDKYLRKNERHLRKSFEDLRKGTNALNEAADPERVRQLHEAQLTNLRQATDALELQNKKKPTPRSLDKQIGQNTKSVKQLRNEIQIDSKKPKPQVVQASSHVPSHNQPSSSGGPAGYPGVGQHILGSAELREAFPSMESARDPSLYQDSYRGPSFSSSRPSDVTRSSHTFGNANAPRHSMASAHHHPGPSYSSTFDMSSVQATLPQIQQHPAQSPPMSAVPYFAPSQMVPGPGGAPPQVPYPYSSSSSHGQSTHRGRGRGHSQASQSNPGYMPQFAQPTAQGLYPAPPGLPPAQCQNTVPPPNSGYRQVQAPNLNPNLNYIPSYYYYCTANGCWYMHVSNAQ</sequence>